<evidence type="ECO:0000313" key="2">
    <source>
        <dbReference type="Proteomes" id="UP001054837"/>
    </source>
</evidence>
<keyword evidence="2" id="KW-1185">Reference proteome</keyword>
<name>A0AAV4WCU4_9ARAC</name>
<gene>
    <name evidence="1" type="ORF">CDAR_283751</name>
</gene>
<organism evidence="1 2">
    <name type="scientific">Caerostris darwini</name>
    <dbReference type="NCBI Taxonomy" id="1538125"/>
    <lineage>
        <taxon>Eukaryota</taxon>
        <taxon>Metazoa</taxon>
        <taxon>Ecdysozoa</taxon>
        <taxon>Arthropoda</taxon>
        <taxon>Chelicerata</taxon>
        <taxon>Arachnida</taxon>
        <taxon>Araneae</taxon>
        <taxon>Araneomorphae</taxon>
        <taxon>Entelegynae</taxon>
        <taxon>Araneoidea</taxon>
        <taxon>Araneidae</taxon>
        <taxon>Caerostris</taxon>
    </lineage>
</organism>
<protein>
    <submittedName>
        <fullName evidence="1">Uncharacterized protein</fullName>
    </submittedName>
</protein>
<sequence>MVETSSNRAKVGKCKQKE</sequence>
<accession>A0AAV4WCU4</accession>
<dbReference type="EMBL" id="BPLQ01014543">
    <property type="protein sequence ID" value="GIY80680.1"/>
    <property type="molecule type" value="Genomic_DNA"/>
</dbReference>
<feature type="non-terminal residue" evidence="1">
    <location>
        <position position="18"/>
    </location>
</feature>
<proteinExistence type="predicted"/>
<evidence type="ECO:0000313" key="1">
    <source>
        <dbReference type="EMBL" id="GIY80680.1"/>
    </source>
</evidence>
<dbReference type="Proteomes" id="UP001054837">
    <property type="component" value="Unassembled WGS sequence"/>
</dbReference>
<comment type="caution">
    <text evidence="1">The sequence shown here is derived from an EMBL/GenBank/DDBJ whole genome shotgun (WGS) entry which is preliminary data.</text>
</comment>
<dbReference type="AlphaFoldDB" id="A0AAV4WCU4"/>
<reference evidence="1 2" key="1">
    <citation type="submission" date="2021-06" db="EMBL/GenBank/DDBJ databases">
        <title>Caerostris darwini draft genome.</title>
        <authorList>
            <person name="Kono N."/>
            <person name="Arakawa K."/>
        </authorList>
    </citation>
    <scope>NUCLEOTIDE SEQUENCE [LARGE SCALE GENOMIC DNA]</scope>
</reference>